<dbReference type="InterPro" id="IPR015943">
    <property type="entry name" value="WD40/YVTN_repeat-like_dom_sf"/>
</dbReference>
<dbReference type="PROSITE" id="PS50294">
    <property type="entry name" value="WD_REPEATS_REGION"/>
    <property type="match status" value="4"/>
</dbReference>
<dbReference type="GO" id="GO:0003714">
    <property type="term" value="F:transcription corepressor activity"/>
    <property type="evidence" value="ECO:0007669"/>
    <property type="project" value="InterPro"/>
</dbReference>
<evidence type="ECO:0000256" key="6">
    <source>
        <dbReference type="SAM" id="MobiDB-lite"/>
    </source>
</evidence>
<dbReference type="AlphaFoldDB" id="A0AAD1U7K9"/>
<dbReference type="PRINTS" id="PR00320">
    <property type="entry name" value="GPROTEINBRPT"/>
</dbReference>
<feature type="region of interest" description="Disordered" evidence="6">
    <location>
        <begin position="93"/>
        <end position="159"/>
    </location>
</feature>
<dbReference type="PANTHER" id="PTHR22846:SF2">
    <property type="entry name" value="F-BOX-LIKE_WD REPEAT-CONTAINING PROTEIN EBI"/>
    <property type="match status" value="1"/>
</dbReference>
<dbReference type="Pfam" id="PF00400">
    <property type="entry name" value="WD40"/>
    <property type="match status" value="5"/>
</dbReference>
<feature type="repeat" description="WD" evidence="5">
    <location>
        <begin position="431"/>
        <end position="481"/>
    </location>
</feature>
<evidence type="ECO:0000256" key="2">
    <source>
        <dbReference type="ARBA" id="ARBA00022574"/>
    </source>
</evidence>
<dbReference type="PROSITE" id="PS50896">
    <property type="entry name" value="LISH"/>
    <property type="match status" value="1"/>
</dbReference>
<dbReference type="Gene3D" id="2.130.10.10">
    <property type="entry name" value="YVTN repeat-like/Quinoprotein amine dehydrogenase"/>
    <property type="match status" value="1"/>
</dbReference>
<proteinExistence type="predicted"/>
<dbReference type="SMART" id="SM00320">
    <property type="entry name" value="WD40"/>
    <property type="match status" value="8"/>
</dbReference>
<gene>
    <name evidence="7" type="ORF">ECRASSUSDP1_LOCUS5144</name>
</gene>
<dbReference type="InterPro" id="IPR036322">
    <property type="entry name" value="WD40_repeat_dom_sf"/>
</dbReference>
<dbReference type="CDD" id="cd00200">
    <property type="entry name" value="WD40"/>
    <property type="match status" value="1"/>
</dbReference>
<dbReference type="GO" id="GO:0000118">
    <property type="term" value="C:histone deacetylase complex"/>
    <property type="evidence" value="ECO:0007669"/>
    <property type="project" value="TreeGrafter"/>
</dbReference>
<evidence type="ECO:0000256" key="4">
    <source>
        <dbReference type="ARBA" id="ARBA00023242"/>
    </source>
</evidence>
<dbReference type="EMBL" id="CAMPGE010004953">
    <property type="protein sequence ID" value="CAI2363805.1"/>
    <property type="molecule type" value="Genomic_DNA"/>
</dbReference>
<feature type="repeat" description="WD" evidence="5">
    <location>
        <begin position="482"/>
        <end position="523"/>
    </location>
</feature>
<keyword evidence="3" id="KW-0677">Repeat</keyword>
<dbReference type="PANTHER" id="PTHR22846">
    <property type="entry name" value="WD40 REPEAT PROTEIN"/>
    <property type="match status" value="1"/>
</dbReference>
<sequence>MLQITAEEINFIIYQYLQESGFAHSAYTFGKESNIIENKFKHFHIPAGMLVVFLEKALTLIHIETHYNEGDRMTVCNEPFTLLNPHHCSTVTREKKPGDLNTLTDKSNIDPNPLDGIINNSSGNIKQRKDLDQEMEDESRKEEFDPTHPKMATGRPGGVYGAAPIRKSSFLENSESKIKILESKSNKTLKVAWNPKNHMLVFGGDNEYSSLWNMSENVVTSEEISSLPHVAPELPNKSMMHTTTTINSIDWRPDGSCFVTGANDGICRMWDSQGTATAIMLNEDSMPLSKKEGLPISGEGLDKDLISPVDIDSIFDCKWNKDGSALVTVSEKNNVILWNTEGKLRASYQGHTDPVTTIDWKNNNMFATGSQDGIIKIWDVQSSSAQKTLSSHESNIKCLKWDPTGAFLASGGEDCTIQIWNHKHDSTVISFNEHKEMIHSLKWSPTGYGSSLPSSELRLASCSADGTIKIWSLAGNKCVDTLSGHTGMVMCLDYDPTYTYLASGDDSGRIIIWSVKDGIIIKTFENENKNCIFDTQWSHDGQMLATCYKDVSVIDVRYM</sequence>
<dbReference type="InterPro" id="IPR001680">
    <property type="entry name" value="WD40_rpt"/>
</dbReference>
<reference evidence="7" key="1">
    <citation type="submission" date="2023-07" db="EMBL/GenBank/DDBJ databases">
        <authorList>
            <consortium name="AG Swart"/>
            <person name="Singh M."/>
            <person name="Singh A."/>
            <person name="Seah K."/>
            <person name="Emmerich C."/>
        </authorList>
    </citation>
    <scope>NUCLEOTIDE SEQUENCE</scope>
    <source>
        <strain evidence="7">DP1</strain>
    </source>
</reference>
<organism evidence="7 8">
    <name type="scientific">Euplotes crassus</name>
    <dbReference type="NCBI Taxonomy" id="5936"/>
    <lineage>
        <taxon>Eukaryota</taxon>
        <taxon>Sar</taxon>
        <taxon>Alveolata</taxon>
        <taxon>Ciliophora</taxon>
        <taxon>Intramacronucleata</taxon>
        <taxon>Spirotrichea</taxon>
        <taxon>Hypotrichia</taxon>
        <taxon>Euplotida</taxon>
        <taxon>Euplotidae</taxon>
        <taxon>Moneuplotes</taxon>
    </lineage>
</organism>
<dbReference type="InterPro" id="IPR045183">
    <property type="entry name" value="Ebi-like"/>
</dbReference>
<evidence type="ECO:0000256" key="1">
    <source>
        <dbReference type="ARBA" id="ARBA00004123"/>
    </source>
</evidence>
<dbReference type="SUPFAM" id="SSF50978">
    <property type="entry name" value="WD40 repeat-like"/>
    <property type="match status" value="1"/>
</dbReference>
<keyword evidence="4" id="KW-0539">Nucleus</keyword>
<feature type="compositionally biased region" description="Basic and acidic residues" evidence="6">
    <location>
        <begin position="127"/>
        <end position="148"/>
    </location>
</feature>
<feature type="compositionally biased region" description="Polar residues" evidence="6">
    <location>
        <begin position="101"/>
        <end position="110"/>
    </location>
</feature>
<comment type="subcellular location">
    <subcellularLocation>
        <location evidence="1">Nucleus</location>
    </subcellularLocation>
</comment>
<evidence type="ECO:0000256" key="5">
    <source>
        <dbReference type="PROSITE-ProRule" id="PRU00221"/>
    </source>
</evidence>
<protein>
    <submittedName>
        <fullName evidence="7">Uncharacterized protein</fullName>
    </submittedName>
</protein>
<evidence type="ECO:0000313" key="8">
    <source>
        <dbReference type="Proteomes" id="UP001295684"/>
    </source>
</evidence>
<dbReference type="Proteomes" id="UP001295684">
    <property type="component" value="Unassembled WGS sequence"/>
</dbReference>
<evidence type="ECO:0000256" key="3">
    <source>
        <dbReference type="ARBA" id="ARBA00022737"/>
    </source>
</evidence>
<feature type="repeat" description="WD" evidence="5">
    <location>
        <begin position="389"/>
        <end position="430"/>
    </location>
</feature>
<dbReference type="PROSITE" id="PS50082">
    <property type="entry name" value="WD_REPEATS_2"/>
    <property type="match status" value="5"/>
</dbReference>
<dbReference type="SMART" id="SM00667">
    <property type="entry name" value="LisH"/>
    <property type="match status" value="1"/>
</dbReference>
<dbReference type="Gene3D" id="1.20.960.30">
    <property type="match status" value="1"/>
</dbReference>
<accession>A0AAD1U7K9</accession>
<feature type="repeat" description="WD" evidence="5">
    <location>
        <begin position="239"/>
        <end position="271"/>
    </location>
</feature>
<dbReference type="Pfam" id="PF08513">
    <property type="entry name" value="LisH"/>
    <property type="match status" value="1"/>
</dbReference>
<comment type="caution">
    <text evidence="7">The sequence shown here is derived from an EMBL/GenBank/DDBJ whole genome shotgun (WGS) entry which is preliminary data.</text>
</comment>
<keyword evidence="8" id="KW-1185">Reference proteome</keyword>
<dbReference type="InterPro" id="IPR020472">
    <property type="entry name" value="WD40_PAC1"/>
</dbReference>
<feature type="repeat" description="WD" evidence="5">
    <location>
        <begin position="348"/>
        <end position="388"/>
    </location>
</feature>
<keyword evidence="2 5" id="KW-0853">WD repeat</keyword>
<name>A0AAD1U7K9_EUPCR</name>
<evidence type="ECO:0000313" key="7">
    <source>
        <dbReference type="EMBL" id="CAI2363805.1"/>
    </source>
</evidence>
<dbReference type="InterPro" id="IPR006594">
    <property type="entry name" value="LisH"/>
</dbReference>
<dbReference type="GO" id="GO:0006357">
    <property type="term" value="P:regulation of transcription by RNA polymerase II"/>
    <property type="evidence" value="ECO:0007669"/>
    <property type="project" value="TreeGrafter"/>
</dbReference>